<dbReference type="EMBL" id="MGDZ01000023">
    <property type="protein sequence ID" value="OGL73691.1"/>
    <property type="molecule type" value="Genomic_DNA"/>
</dbReference>
<reference evidence="7 8" key="1">
    <citation type="journal article" date="2016" name="Nat. Commun.">
        <title>Thousands of microbial genomes shed light on interconnected biogeochemical processes in an aquifer system.</title>
        <authorList>
            <person name="Anantharaman K."/>
            <person name="Brown C.T."/>
            <person name="Hug L.A."/>
            <person name="Sharon I."/>
            <person name="Castelle C.J."/>
            <person name="Probst A.J."/>
            <person name="Thomas B.C."/>
            <person name="Singh A."/>
            <person name="Wilkins M.J."/>
            <person name="Karaoz U."/>
            <person name="Brodie E.L."/>
            <person name="Williams K.H."/>
            <person name="Hubbard S.S."/>
            <person name="Banfield J.F."/>
        </authorList>
    </citation>
    <scope>NUCLEOTIDE SEQUENCE [LARGE SCALE GENOMIC DNA]</scope>
</reference>
<evidence type="ECO:0000259" key="6">
    <source>
        <dbReference type="Pfam" id="PF04085"/>
    </source>
</evidence>
<evidence type="ECO:0000256" key="5">
    <source>
        <dbReference type="SAM" id="Coils"/>
    </source>
</evidence>
<name>A0A1F7U623_9BACT</name>
<comment type="similarity">
    <text evidence="1">Belongs to the MreC family.</text>
</comment>
<evidence type="ECO:0000256" key="4">
    <source>
        <dbReference type="ARBA" id="ARBA00032089"/>
    </source>
</evidence>
<evidence type="ECO:0000256" key="2">
    <source>
        <dbReference type="ARBA" id="ARBA00013855"/>
    </source>
</evidence>
<evidence type="ECO:0000313" key="8">
    <source>
        <dbReference type="Proteomes" id="UP000176303"/>
    </source>
</evidence>
<feature type="coiled-coil region" evidence="5">
    <location>
        <begin position="72"/>
        <end position="99"/>
    </location>
</feature>
<keyword evidence="3" id="KW-0133">Cell shape</keyword>
<comment type="caution">
    <text evidence="7">The sequence shown here is derived from an EMBL/GenBank/DDBJ whole genome shotgun (WGS) entry which is preliminary data.</text>
</comment>
<dbReference type="GO" id="GO:0008360">
    <property type="term" value="P:regulation of cell shape"/>
    <property type="evidence" value="ECO:0007669"/>
    <property type="project" value="UniProtKB-KW"/>
</dbReference>
<dbReference type="Gene3D" id="2.40.10.350">
    <property type="entry name" value="Rod shape-determining protein MreC, domain 2"/>
    <property type="match status" value="1"/>
</dbReference>
<dbReference type="InterPro" id="IPR042175">
    <property type="entry name" value="Cell/Rod_MreC_2"/>
</dbReference>
<dbReference type="AlphaFoldDB" id="A0A1F7U623"/>
<dbReference type="PANTHER" id="PTHR34138">
    <property type="entry name" value="CELL SHAPE-DETERMINING PROTEIN MREC"/>
    <property type="match status" value="1"/>
</dbReference>
<dbReference type="STRING" id="1802391.A3D72_02115"/>
<evidence type="ECO:0000256" key="1">
    <source>
        <dbReference type="ARBA" id="ARBA00009369"/>
    </source>
</evidence>
<evidence type="ECO:0000256" key="3">
    <source>
        <dbReference type="ARBA" id="ARBA00022960"/>
    </source>
</evidence>
<dbReference type="InterPro" id="IPR042177">
    <property type="entry name" value="Cell/Rod_1"/>
</dbReference>
<organism evidence="7 8">
    <name type="scientific">Candidatus Uhrbacteria bacterium RIFCSPHIGHO2_02_FULL_57_19</name>
    <dbReference type="NCBI Taxonomy" id="1802391"/>
    <lineage>
        <taxon>Bacteria</taxon>
        <taxon>Candidatus Uhriibacteriota</taxon>
    </lineage>
</organism>
<keyword evidence="5" id="KW-0175">Coiled coil</keyword>
<dbReference type="InterPro" id="IPR055342">
    <property type="entry name" value="MreC_beta-barrel_core"/>
</dbReference>
<dbReference type="Pfam" id="PF04085">
    <property type="entry name" value="MreC"/>
    <property type="match status" value="1"/>
</dbReference>
<dbReference type="PANTHER" id="PTHR34138:SF1">
    <property type="entry name" value="CELL SHAPE-DETERMINING PROTEIN MREC"/>
    <property type="match status" value="1"/>
</dbReference>
<dbReference type="InterPro" id="IPR007221">
    <property type="entry name" value="MreC"/>
</dbReference>
<sequence length="261" mass="28077">MRIKSIVAAAATLIVIPVALRMIWGRSFDTALGTIAAPALGRLGSLIRSTIVSNTVSSPEEFERLQSEVNRLTVETARLRHLEIENQELRKTLSFVKRVPYSVTPAQVIGHTVDPERRAIIVDFGLAEGATPGLLVATSDGLVLGKISAVRGERSIVVLLTDEESRISVVVERGERVLGLLEGGYGTGMRMRLIPAQSTIETGDLIVTDESDPAIPAGLIVGTVESVRDEEHIPFQVAVIRAAADFETPTIVSIVRPEGDL</sequence>
<evidence type="ECO:0000313" key="7">
    <source>
        <dbReference type="EMBL" id="OGL73691.1"/>
    </source>
</evidence>
<dbReference type="GO" id="GO:0005886">
    <property type="term" value="C:plasma membrane"/>
    <property type="evidence" value="ECO:0007669"/>
    <property type="project" value="TreeGrafter"/>
</dbReference>
<accession>A0A1F7U623</accession>
<dbReference type="Proteomes" id="UP000176303">
    <property type="component" value="Unassembled WGS sequence"/>
</dbReference>
<dbReference type="Gene3D" id="2.40.10.340">
    <property type="entry name" value="Rod shape-determining protein MreC, domain 1"/>
    <property type="match status" value="1"/>
</dbReference>
<gene>
    <name evidence="7" type="ORF">A3D72_02115</name>
</gene>
<protein>
    <recommendedName>
        <fullName evidence="2">Cell shape-determining protein MreC</fullName>
    </recommendedName>
    <alternativeName>
        <fullName evidence="4">Cell shape protein MreC</fullName>
    </alternativeName>
</protein>
<proteinExistence type="inferred from homology"/>
<feature type="domain" description="Rod shape-determining protein MreC beta-barrel core" evidence="6">
    <location>
        <begin position="108"/>
        <end position="255"/>
    </location>
</feature>